<sequence>MRGAFVPSARLFKGRLHSFGFAAFHRDYRFRGSGHMTPVRLRGSARLPFRIDTAAVAAPAVPLIGRVD</sequence>
<dbReference type="KEGG" id="tni:TVNIR_2827"/>
<accession>L0DZT4</accession>
<reference evidence="1" key="1">
    <citation type="submission" date="2015-12" db="EMBL/GenBank/DDBJ databases">
        <authorList>
            <person name="Tikhonova T.V."/>
            <person name="Pavlov A.R."/>
            <person name="Beletsky A.V."/>
            <person name="Mardanov A.V."/>
            <person name="Sorokin D.Y."/>
            <person name="Ravin N.V."/>
            <person name="Popov V.O."/>
        </authorList>
    </citation>
    <scope>NUCLEOTIDE SEQUENCE</scope>
    <source>
        <strain evidence="1">DSM 14787</strain>
    </source>
</reference>
<name>L0DZT4_THIND</name>
<dbReference type="PATRIC" id="fig|1255043.3.peg.2852"/>
<evidence type="ECO:0000313" key="2">
    <source>
        <dbReference type="Proteomes" id="UP000010809"/>
    </source>
</evidence>
<dbReference type="EMBL" id="CP003989">
    <property type="protein sequence ID" value="AGA34465.1"/>
    <property type="molecule type" value="Genomic_DNA"/>
</dbReference>
<gene>
    <name evidence="1" type="ordered locus">TVNIR_2827</name>
</gene>
<protein>
    <submittedName>
        <fullName evidence="1">Uncharacterized protein</fullName>
    </submittedName>
</protein>
<evidence type="ECO:0000313" key="1">
    <source>
        <dbReference type="EMBL" id="AGA34465.1"/>
    </source>
</evidence>
<dbReference type="HOGENOM" id="CLU_2792725_0_0_6"/>
<proteinExistence type="predicted"/>
<keyword evidence="2" id="KW-1185">Reference proteome</keyword>
<organism evidence="1 2">
    <name type="scientific">Thioalkalivibrio nitratireducens (strain DSM 14787 / UNIQEM 213 / ALEN2)</name>
    <dbReference type="NCBI Taxonomy" id="1255043"/>
    <lineage>
        <taxon>Bacteria</taxon>
        <taxon>Pseudomonadati</taxon>
        <taxon>Pseudomonadota</taxon>
        <taxon>Gammaproteobacteria</taxon>
        <taxon>Chromatiales</taxon>
        <taxon>Ectothiorhodospiraceae</taxon>
        <taxon>Thioalkalivibrio</taxon>
    </lineage>
</organism>
<dbReference type="STRING" id="1255043.TVNIR_2827"/>
<dbReference type="Proteomes" id="UP000010809">
    <property type="component" value="Chromosome"/>
</dbReference>
<dbReference type="AlphaFoldDB" id="L0DZT4"/>